<sequence>MSLFTEPLYIGVLLVCVGGQRLAFTQSSTSVSADCSCGTRRVGLGAWDPCLARNNLACTESIPPPPPPHPAQGQPLKWLEGTMWWRIWKKREKDCEHLLTAGVFGGIRWKGACSWSTQCEASTLTFSPKPAFDDFYPRHRTLQTFLELSIRLSRCETNLRNCRAMNNFTSCSSEAGEGLFIRRGRLLLLLQLNGTGPAGSVALENETSSCFGLRELRETDSTGLAEVGGRTDGESAPRLRSYPRLELATLVINANLLALSGCALCS</sequence>
<feature type="chain" id="PRO_5040370581" evidence="1">
    <location>
        <begin position="20"/>
        <end position="266"/>
    </location>
</feature>
<evidence type="ECO:0000313" key="3">
    <source>
        <dbReference type="Proteomes" id="UP001153269"/>
    </source>
</evidence>
<dbReference type="AlphaFoldDB" id="A0A9N7U2E2"/>
<dbReference type="Proteomes" id="UP001153269">
    <property type="component" value="Unassembled WGS sequence"/>
</dbReference>
<keyword evidence="1" id="KW-0732">Signal</keyword>
<evidence type="ECO:0000313" key="2">
    <source>
        <dbReference type="EMBL" id="CAB1422741.1"/>
    </source>
</evidence>
<accession>A0A9N7U2E2</accession>
<protein>
    <submittedName>
        <fullName evidence="2">Uncharacterized protein</fullName>
    </submittedName>
</protein>
<keyword evidence="3" id="KW-1185">Reference proteome</keyword>
<dbReference type="EMBL" id="CADEAL010000608">
    <property type="protein sequence ID" value="CAB1422741.1"/>
    <property type="molecule type" value="Genomic_DNA"/>
</dbReference>
<organism evidence="2 3">
    <name type="scientific">Pleuronectes platessa</name>
    <name type="common">European plaice</name>
    <dbReference type="NCBI Taxonomy" id="8262"/>
    <lineage>
        <taxon>Eukaryota</taxon>
        <taxon>Metazoa</taxon>
        <taxon>Chordata</taxon>
        <taxon>Craniata</taxon>
        <taxon>Vertebrata</taxon>
        <taxon>Euteleostomi</taxon>
        <taxon>Actinopterygii</taxon>
        <taxon>Neopterygii</taxon>
        <taxon>Teleostei</taxon>
        <taxon>Neoteleostei</taxon>
        <taxon>Acanthomorphata</taxon>
        <taxon>Carangaria</taxon>
        <taxon>Pleuronectiformes</taxon>
        <taxon>Pleuronectoidei</taxon>
        <taxon>Pleuronectidae</taxon>
        <taxon>Pleuronectes</taxon>
    </lineage>
</organism>
<reference evidence="2" key="1">
    <citation type="submission" date="2020-03" db="EMBL/GenBank/DDBJ databases">
        <authorList>
            <person name="Weist P."/>
        </authorList>
    </citation>
    <scope>NUCLEOTIDE SEQUENCE</scope>
</reference>
<comment type="caution">
    <text evidence="2">The sequence shown here is derived from an EMBL/GenBank/DDBJ whole genome shotgun (WGS) entry which is preliminary data.</text>
</comment>
<proteinExistence type="predicted"/>
<feature type="signal peptide" evidence="1">
    <location>
        <begin position="1"/>
        <end position="19"/>
    </location>
</feature>
<name>A0A9N7U2E2_PLEPL</name>
<gene>
    <name evidence="2" type="ORF">PLEPLA_LOCUS10659</name>
</gene>
<evidence type="ECO:0000256" key="1">
    <source>
        <dbReference type="SAM" id="SignalP"/>
    </source>
</evidence>